<sequence>MFEQYWHLFENWYWALPQTTQLMLAAIFIFWLLFNLFYNEKAVSFGPTILTTLGIFATFLGIALGLSEFDANNIQASVPALLGGLKTAFWASVAGVGGALLLKFRHQFFDRAVAVGTGDDGEVTGADLARLLSGIQTALVGNEETSLITQIKLLRSDSNDRLDALKAAQLQALQELSKMGSQALVEALRDVIKDFNAKITEQFGDNFKALNDAVGQLLVWQERYRLHIEKSEASLESLVSLMRKTTSDYSSLVSSSQSFSKVAHDLGQMLEALSIQKTQLVDLSRSLAELLKEASGSLPAVQAKIMELTAQLSSAVQDNQKTINAALNENAQQLKNAVQLSHQGFVTTNTEANKQVTDLMAKTKEQISNLDAALTEELKKSLESLGRQLAALSERFVSDYGPLTEKLRRVVEMAK</sequence>
<dbReference type="RefSeq" id="WP_079538544.1">
    <property type="nucleotide sequence ID" value="NZ_LT670844.1"/>
</dbReference>
<evidence type="ECO:0000313" key="3">
    <source>
        <dbReference type="EMBL" id="SHK19532.1"/>
    </source>
</evidence>
<dbReference type="OrthoDB" id="9798009at2"/>
<evidence type="ECO:0000256" key="2">
    <source>
        <dbReference type="SAM" id="Phobius"/>
    </source>
</evidence>
<evidence type="ECO:0000313" key="4">
    <source>
        <dbReference type="Proteomes" id="UP000189935"/>
    </source>
</evidence>
<proteinExistence type="predicted"/>
<name>A0A1M6QH20_9BRAD</name>
<evidence type="ECO:0000256" key="1">
    <source>
        <dbReference type="SAM" id="Coils"/>
    </source>
</evidence>
<keyword evidence="1" id="KW-0175">Coiled coil</keyword>
<keyword evidence="2" id="KW-1133">Transmembrane helix</keyword>
<organism evidence="3 4">
    <name type="scientific">Bradyrhizobium lablabi</name>
    <dbReference type="NCBI Taxonomy" id="722472"/>
    <lineage>
        <taxon>Bacteria</taxon>
        <taxon>Pseudomonadati</taxon>
        <taxon>Pseudomonadota</taxon>
        <taxon>Alphaproteobacteria</taxon>
        <taxon>Hyphomicrobiales</taxon>
        <taxon>Nitrobacteraceae</taxon>
        <taxon>Bradyrhizobium</taxon>
    </lineage>
</organism>
<dbReference type="EMBL" id="LT670844">
    <property type="protein sequence ID" value="SHK19532.1"/>
    <property type="molecule type" value="Genomic_DNA"/>
</dbReference>
<feature type="coiled-coil region" evidence="1">
    <location>
        <begin position="317"/>
        <end position="395"/>
    </location>
</feature>
<protein>
    <recommendedName>
        <fullName evidence="5">MotA/TolQ/ExbB proton channel domain-containing protein</fullName>
    </recommendedName>
</protein>
<evidence type="ECO:0008006" key="5">
    <source>
        <dbReference type="Google" id="ProtNLM"/>
    </source>
</evidence>
<keyword evidence="2" id="KW-0812">Transmembrane</keyword>
<feature type="transmembrane region" description="Helical" evidence="2">
    <location>
        <begin position="45"/>
        <end position="66"/>
    </location>
</feature>
<keyword evidence="2" id="KW-0472">Membrane</keyword>
<gene>
    <name evidence="3" type="ORF">SAMN05444159_2671</name>
</gene>
<dbReference type="Proteomes" id="UP000189935">
    <property type="component" value="Chromosome I"/>
</dbReference>
<reference evidence="3 4" key="1">
    <citation type="submission" date="2016-11" db="EMBL/GenBank/DDBJ databases">
        <authorList>
            <person name="Jaros S."/>
            <person name="Januszkiewicz K."/>
            <person name="Wedrychowicz H."/>
        </authorList>
    </citation>
    <scope>NUCLEOTIDE SEQUENCE [LARGE SCALE GENOMIC DNA]</scope>
    <source>
        <strain evidence="3 4">GAS499</strain>
    </source>
</reference>
<dbReference type="AlphaFoldDB" id="A0A1M6QH20"/>
<feature type="transmembrane region" description="Helical" evidence="2">
    <location>
        <begin position="20"/>
        <end position="38"/>
    </location>
</feature>
<accession>A0A1M6QH20</accession>
<feature type="transmembrane region" description="Helical" evidence="2">
    <location>
        <begin position="78"/>
        <end position="102"/>
    </location>
</feature>
<dbReference type="SUPFAM" id="SSF58113">
    <property type="entry name" value="Apolipoprotein A-I"/>
    <property type="match status" value="1"/>
</dbReference>